<dbReference type="AlphaFoldDB" id="A0A516GJ08"/>
<comment type="subcellular location">
    <subcellularLocation>
        <location evidence="1">Cell membrane</location>
        <topology evidence="1">Multi-pass membrane protein</topology>
    </subcellularLocation>
</comment>
<evidence type="ECO:0000313" key="9">
    <source>
        <dbReference type="Proteomes" id="UP000315953"/>
    </source>
</evidence>
<dbReference type="Proteomes" id="UP000315953">
    <property type="component" value="Chromosome"/>
</dbReference>
<dbReference type="RefSeq" id="WP_143333471.1">
    <property type="nucleotide sequence ID" value="NZ_CP040419.1"/>
</dbReference>
<feature type="transmembrane region" description="Helical" evidence="7">
    <location>
        <begin position="282"/>
        <end position="303"/>
    </location>
</feature>
<keyword evidence="6 7" id="KW-0472">Membrane</keyword>
<evidence type="ECO:0000256" key="5">
    <source>
        <dbReference type="ARBA" id="ARBA00022989"/>
    </source>
</evidence>
<feature type="transmembrane region" description="Helical" evidence="7">
    <location>
        <begin position="168"/>
        <end position="189"/>
    </location>
</feature>
<evidence type="ECO:0000256" key="3">
    <source>
        <dbReference type="ARBA" id="ARBA00022475"/>
    </source>
</evidence>
<evidence type="ECO:0000313" key="8">
    <source>
        <dbReference type="EMBL" id="QDO91502.1"/>
    </source>
</evidence>
<dbReference type="InterPro" id="IPR050833">
    <property type="entry name" value="Poly_Biosynth_Transport"/>
</dbReference>
<evidence type="ECO:0000256" key="7">
    <source>
        <dbReference type="SAM" id="Phobius"/>
    </source>
</evidence>
<feature type="transmembrane region" description="Helical" evidence="7">
    <location>
        <begin position="352"/>
        <end position="374"/>
    </location>
</feature>
<gene>
    <name evidence="8" type="ORF">FNV33_05305</name>
</gene>
<dbReference type="EMBL" id="CP041626">
    <property type="protein sequence ID" value="QDO91502.1"/>
    <property type="molecule type" value="Genomic_DNA"/>
</dbReference>
<evidence type="ECO:0000256" key="1">
    <source>
        <dbReference type="ARBA" id="ARBA00004651"/>
    </source>
</evidence>
<keyword evidence="5 7" id="KW-1133">Transmembrane helix</keyword>
<feature type="transmembrane region" description="Helical" evidence="7">
    <location>
        <begin position="42"/>
        <end position="66"/>
    </location>
</feature>
<comment type="similarity">
    <text evidence="2">Belongs to the polysaccharide synthase family.</text>
</comment>
<dbReference type="KEGG" id="dpm:FNV33_05305"/>
<evidence type="ECO:0000256" key="4">
    <source>
        <dbReference type="ARBA" id="ARBA00022692"/>
    </source>
</evidence>
<feature type="transmembrane region" description="Helical" evidence="7">
    <location>
        <begin position="444"/>
        <end position="465"/>
    </location>
</feature>
<feature type="transmembrane region" description="Helical" evidence="7">
    <location>
        <begin position="142"/>
        <end position="162"/>
    </location>
</feature>
<name>A0A516GJ08_9LACT</name>
<feature type="transmembrane region" description="Helical" evidence="7">
    <location>
        <begin position="323"/>
        <end position="345"/>
    </location>
</feature>
<keyword evidence="3" id="KW-1003">Cell membrane</keyword>
<organism evidence="8 9">
    <name type="scientific">Dolosigranulum pigrum</name>
    <dbReference type="NCBI Taxonomy" id="29394"/>
    <lineage>
        <taxon>Bacteria</taxon>
        <taxon>Bacillati</taxon>
        <taxon>Bacillota</taxon>
        <taxon>Bacilli</taxon>
        <taxon>Lactobacillales</taxon>
        <taxon>Carnobacteriaceae</taxon>
        <taxon>Dolosigranulum</taxon>
    </lineage>
</organism>
<dbReference type="GO" id="GO:0005886">
    <property type="term" value="C:plasma membrane"/>
    <property type="evidence" value="ECO:0007669"/>
    <property type="project" value="UniProtKB-SubCell"/>
</dbReference>
<feature type="transmembrane region" description="Helical" evidence="7">
    <location>
        <begin position="419"/>
        <end position="438"/>
    </location>
</feature>
<protein>
    <submittedName>
        <fullName evidence="8">Lipopolysaccharide biosynthesis protein</fullName>
    </submittedName>
</protein>
<feature type="transmembrane region" description="Helical" evidence="7">
    <location>
        <begin position="78"/>
        <end position="97"/>
    </location>
</feature>
<evidence type="ECO:0000256" key="2">
    <source>
        <dbReference type="ARBA" id="ARBA00007430"/>
    </source>
</evidence>
<reference evidence="8 9" key="1">
    <citation type="submission" date="2019-07" db="EMBL/GenBank/DDBJ databases">
        <title>Genome assembly of a nasal isolate of Dolosigranulum pigrum from a chronic sinusitis patient.</title>
        <authorList>
            <person name="Baig S."/>
            <person name="Overballe-Petersen S."/>
            <person name="Kaspar U."/>
            <person name="Rendboe A."/>
            <person name="de Man T."/>
            <person name="Liu C."/>
            <person name="Price L.B."/>
            <person name="Stegger M."/>
            <person name="Becker K."/>
            <person name="Skytt Andersen P."/>
        </authorList>
    </citation>
    <scope>NUCLEOTIDE SEQUENCE [LARGE SCALE GENOMIC DNA]</scope>
    <source>
        <strain evidence="8 9">83VPs-KB5</strain>
    </source>
</reference>
<keyword evidence="4 7" id="KW-0812">Transmembrane</keyword>
<feature type="transmembrane region" description="Helical" evidence="7">
    <location>
        <begin position="109"/>
        <end position="130"/>
    </location>
</feature>
<feature type="transmembrane region" description="Helical" evidence="7">
    <location>
        <begin position="12"/>
        <end position="36"/>
    </location>
</feature>
<dbReference type="Pfam" id="PF13440">
    <property type="entry name" value="Polysacc_synt_3"/>
    <property type="match status" value="1"/>
</dbReference>
<sequence>MLFEQFKKGILYTAIGKYSLVIIQLFVQAILARLLVPEEFGIVSAINIFLVFFQLLSDFGIGAAIVQNKDLTDRDINSIFSFSIYFALALAIVFALLGYPISLFYNNPVFINVSYVLAITAFFYGILVVPQSLLLQKQNFKFLNMTTVIGAVIGGVTSILLAYLNFSYYAIIIGNTVKAASFFTVFYLLTKPTFKFKFDFTPLKKIYAYSRNQFLFNFVNYFSRNLDSLLIGRYFGSSQLAYYDQAYKVSLYPNQVLTSLITSVVHPIMSEYQDETDKIKQVYLKIVHLLALVGVPLSVFLYYNAHDIIFFLFGNQWGNSVPVFQILALSVWAQMILASTGGIFQSGNRTDLLLISGILSTILNVVGIVIGLLIGTIESVAVALIITFFINLVQVNYFLLIVQFSSSILEFIKPLKHPFLIGVLELVVFILLPTLPFAPFQNLIIKGFIFVVVWIVGLFISGEFFKLKRDLIR</sequence>
<evidence type="ECO:0000256" key="6">
    <source>
        <dbReference type="ARBA" id="ARBA00023136"/>
    </source>
</evidence>
<dbReference type="PANTHER" id="PTHR30250:SF10">
    <property type="entry name" value="LIPOPOLYSACCHARIDE BIOSYNTHESIS PROTEIN WZXC"/>
    <property type="match status" value="1"/>
</dbReference>
<feature type="transmembrane region" description="Helical" evidence="7">
    <location>
        <begin position="380"/>
        <end position="399"/>
    </location>
</feature>
<proteinExistence type="inferred from homology"/>
<dbReference type="PANTHER" id="PTHR30250">
    <property type="entry name" value="PST FAMILY PREDICTED COLANIC ACID TRANSPORTER"/>
    <property type="match status" value="1"/>
</dbReference>
<accession>A0A516GJ08</accession>
<dbReference type="CDD" id="cd13127">
    <property type="entry name" value="MATE_tuaB_like"/>
    <property type="match status" value="1"/>
</dbReference>